<evidence type="ECO:0000313" key="5">
    <source>
        <dbReference type="Proteomes" id="UP001227230"/>
    </source>
</evidence>
<reference evidence="4 5" key="1">
    <citation type="journal article" date="2023" name="Hortic Res">
        <title>The complete reference genome for grapevine (Vitis vinifera L.) genetics and breeding.</title>
        <authorList>
            <person name="Shi X."/>
            <person name="Cao S."/>
            <person name="Wang X."/>
            <person name="Huang S."/>
            <person name="Wang Y."/>
            <person name="Liu Z."/>
            <person name="Liu W."/>
            <person name="Leng X."/>
            <person name="Peng Y."/>
            <person name="Wang N."/>
            <person name="Wang Y."/>
            <person name="Ma Z."/>
            <person name="Xu X."/>
            <person name="Zhang F."/>
            <person name="Xue H."/>
            <person name="Zhong H."/>
            <person name="Wang Y."/>
            <person name="Zhang K."/>
            <person name="Velt A."/>
            <person name="Avia K."/>
            <person name="Holtgrawe D."/>
            <person name="Grimplet J."/>
            <person name="Matus J.T."/>
            <person name="Ware D."/>
            <person name="Wu X."/>
            <person name="Wang H."/>
            <person name="Liu C."/>
            <person name="Fang Y."/>
            <person name="Rustenholz C."/>
            <person name="Cheng Z."/>
            <person name="Xiao H."/>
            <person name="Zhou Y."/>
        </authorList>
    </citation>
    <scope>NUCLEOTIDE SEQUENCE [LARGE SCALE GENOMIC DNA]</scope>
    <source>
        <strain evidence="5">cv. Pinot noir / PN40024</strain>
        <tissue evidence="4">Leaf</tissue>
    </source>
</reference>
<keyword evidence="5" id="KW-1185">Reference proteome</keyword>
<dbReference type="PANTHER" id="PTHR42648">
    <property type="entry name" value="TRANSPOSASE, PUTATIVE-RELATED"/>
    <property type="match status" value="1"/>
</dbReference>
<dbReference type="PROSITE" id="PS50994">
    <property type="entry name" value="INTEGRASE"/>
    <property type="match status" value="1"/>
</dbReference>
<accession>A0ABY9DXD0</accession>
<evidence type="ECO:0000259" key="3">
    <source>
        <dbReference type="PROSITE" id="PS50994"/>
    </source>
</evidence>
<sequence length="567" mass="65668">MCFMAIDDLDEGSMKDKWFLDSGCSRHMTGDESKFAFLTKRKGGYVTFGDNSKERIIGQDNIGNGTSSLIESVLLVDGLKHNFLSISQLCDKGFKVIFEASHCIIKDMQNDKTIFMGHRCDNVYAINISKYDDHDRCFSSMHDQSWLWHRRLGHDNMDLISQLNKDELVRGLPKINFQKDKVCEACQMGKQIKNSFKNKNFISTTRPLELLHMDLFGPSRTPSLGGKSYAFVIVDDFSRYTWVLFLSQKNEAFYEFSKFCNKVQNEKCFTITCIRSDHGREFENIDFEDYCNEHGINHNFSTPRTPQQNGVVERKNRTLQEMARTMLNENNLPKYFWAEAINTSCYVLNRILLRSIFKKTPYELWKNKKPNISYFKVFGCKCFILNTKDNLGKFDAKSDVGIFLGYSTSSKAFRVFNKRTMVVEESIHVIFYETNNSLQERESFDNDLGLETSMGKLQIEDRRQQEEIVEDPKKEESPLALPPPQQVQGESSHDLPKDWKFVINHPQDQIIGNPSSGVRTRSSLRNICNNLAFISQIELKNIKDALVDENRMIAMQEELNQLERSEV</sequence>
<dbReference type="PANTHER" id="PTHR42648:SF32">
    <property type="entry name" value="RIBONUCLEASE H-LIKE DOMAIN, GAG-PRE-INTEGRASE DOMAIN PROTEIN-RELATED"/>
    <property type="match status" value="1"/>
</dbReference>
<evidence type="ECO:0000313" key="4">
    <source>
        <dbReference type="EMBL" id="WKA11086.1"/>
    </source>
</evidence>
<dbReference type="InterPro" id="IPR054722">
    <property type="entry name" value="PolX-like_BBD"/>
</dbReference>
<feature type="region of interest" description="Disordered" evidence="2">
    <location>
        <begin position="461"/>
        <end position="493"/>
    </location>
</feature>
<dbReference type="InterPro" id="IPR001584">
    <property type="entry name" value="Integrase_cat-core"/>
</dbReference>
<organism evidence="4 5">
    <name type="scientific">Vitis vinifera</name>
    <name type="common">Grape</name>
    <dbReference type="NCBI Taxonomy" id="29760"/>
    <lineage>
        <taxon>Eukaryota</taxon>
        <taxon>Viridiplantae</taxon>
        <taxon>Streptophyta</taxon>
        <taxon>Embryophyta</taxon>
        <taxon>Tracheophyta</taxon>
        <taxon>Spermatophyta</taxon>
        <taxon>Magnoliopsida</taxon>
        <taxon>eudicotyledons</taxon>
        <taxon>Gunneridae</taxon>
        <taxon>Pentapetalae</taxon>
        <taxon>rosids</taxon>
        <taxon>Vitales</taxon>
        <taxon>Vitaceae</taxon>
        <taxon>Viteae</taxon>
        <taxon>Vitis</taxon>
    </lineage>
</organism>
<dbReference type="InterPro" id="IPR012337">
    <property type="entry name" value="RNaseH-like_sf"/>
</dbReference>
<dbReference type="Gene3D" id="3.30.420.10">
    <property type="entry name" value="Ribonuclease H-like superfamily/Ribonuclease H"/>
    <property type="match status" value="1"/>
</dbReference>
<protein>
    <recommendedName>
        <fullName evidence="3">Integrase catalytic domain-containing protein</fullName>
    </recommendedName>
</protein>
<feature type="domain" description="Integrase catalytic" evidence="3">
    <location>
        <begin position="203"/>
        <end position="369"/>
    </location>
</feature>
<keyword evidence="1" id="KW-0378">Hydrolase</keyword>
<dbReference type="Proteomes" id="UP001227230">
    <property type="component" value="Chromosome 18"/>
</dbReference>
<dbReference type="Pfam" id="PF22936">
    <property type="entry name" value="Pol_BBD"/>
    <property type="match status" value="1"/>
</dbReference>
<dbReference type="Pfam" id="PF13976">
    <property type="entry name" value="gag_pre-integrs"/>
    <property type="match status" value="1"/>
</dbReference>
<name>A0ABY9DXD0_VITVI</name>
<feature type="compositionally biased region" description="Basic and acidic residues" evidence="2">
    <location>
        <begin position="461"/>
        <end position="477"/>
    </location>
</feature>
<dbReference type="EMBL" id="CP126665">
    <property type="protein sequence ID" value="WKA11086.1"/>
    <property type="molecule type" value="Genomic_DNA"/>
</dbReference>
<dbReference type="Pfam" id="PF25597">
    <property type="entry name" value="SH3_retrovirus"/>
    <property type="match status" value="1"/>
</dbReference>
<dbReference type="InterPro" id="IPR039537">
    <property type="entry name" value="Retrotran_Ty1/copia-like"/>
</dbReference>
<dbReference type="Pfam" id="PF00665">
    <property type="entry name" value="rve"/>
    <property type="match status" value="1"/>
</dbReference>
<gene>
    <name evidence="4" type="ORF">VitviT2T_028618</name>
</gene>
<proteinExistence type="predicted"/>
<dbReference type="InterPro" id="IPR025724">
    <property type="entry name" value="GAG-pre-integrase_dom"/>
</dbReference>
<dbReference type="SUPFAM" id="SSF53098">
    <property type="entry name" value="Ribonuclease H-like"/>
    <property type="match status" value="1"/>
</dbReference>
<evidence type="ECO:0000256" key="1">
    <source>
        <dbReference type="ARBA" id="ARBA00022670"/>
    </source>
</evidence>
<dbReference type="InterPro" id="IPR057670">
    <property type="entry name" value="SH3_retrovirus"/>
</dbReference>
<dbReference type="InterPro" id="IPR036397">
    <property type="entry name" value="RNaseH_sf"/>
</dbReference>
<evidence type="ECO:0000256" key="2">
    <source>
        <dbReference type="SAM" id="MobiDB-lite"/>
    </source>
</evidence>
<keyword evidence="1" id="KW-0645">Protease</keyword>